<dbReference type="SMART" id="SM00408">
    <property type="entry name" value="IGc2"/>
    <property type="match status" value="1"/>
</dbReference>
<evidence type="ECO:0000313" key="5">
    <source>
        <dbReference type="WBParaSite" id="HPBE_0000204701-mRNA-1"/>
    </source>
</evidence>
<dbReference type="FunFam" id="2.60.40.10:FF:001641">
    <property type="entry name" value="Myoblast growth factor receptor egl-15"/>
    <property type="match status" value="1"/>
</dbReference>
<dbReference type="GO" id="GO:0017134">
    <property type="term" value="F:fibroblast growth factor binding"/>
    <property type="evidence" value="ECO:0007669"/>
    <property type="project" value="TreeGrafter"/>
</dbReference>
<reference evidence="3 4" key="1">
    <citation type="submission" date="2018-11" db="EMBL/GenBank/DDBJ databases">
        <authorList>
            <consortium name="Pathogen Informatics"/>
        </authorList>
    </citation>
    <scope>NUCLEOTIDE SEQUENCE [LARGE SCALE GENOMIC DNA]</scope>
</reference>
<dbReference type="InterPro" id="IPR003599">
    <property type="entry name" value="Ig_sub"/>
</dbReference>
<feature type="region of interest" description="Disordered" evidence="1">
    <location>
        <begin position="1"/>
        <end position="57"/>
    </location>
</feature>
<sequence>MPFYPGFRSDLDVSSSTQLRTRELSRSRMTQLYESAEEGMNDRSRLREMKQRPVGVVSSTAPIPAYKRRAMEKEFSYEPPPPEVKPTFKDGDETSRSLASPAGRTVKLSCRATGYPEPRVVWHKNGAIITEASPRMTGADFKIRKGMLEMEDAAESDSGKYMCEVFNSLGTIRRTFNVTIINRMRGPPIIVPNILVNQTVSCNSLTLEQESKHVLY</sequence>
<dbReference type="WBParaSite" id="HPBE_0000204701-mRNA-1">
    <property type="protein sequence ID" value="HPBE_0000204701-mRNA-1"/>
    <property type="gene ID" value="HPBE_0000204701"/>
</dbReference>
<evidence type="ECO:0000313" key="3">
    <source>
        <dbReference type="EMBL" id="VDO22802.1"/>
    </source>
</evidence>
<dbReference type="GO" id="GO:0005007">
    <property type="term" value="F:fibroblast growth factor receptor activity"/>
    <property type="evidence" value="ECO:0007669"/>
    <property type="project" value="TreeGrafter"/>
</dbReference>
<evidence type="ECO:0000256" key="1">
    <source>
        <dbReference type="SAM" id="MobiDB-lite"/>
    </source>
</evidence>
<accession>A0A183F7A5</accession>
<dbReference type="PROSITE" id="PS50835">
    <property type="entry name" value="IG_LIKE"/>
    <property type="match status" value="1"/>
</dbReference>
<dbReference type="GO" id="GO:0005886">
    <property type="term" value="C:plasma membrane"/>
    <property type="evidence" value="ECO:0007669"/>
    <property type="project" value="TreeGrafter"/>
</dbReference>
<dbReference type="SMART" id="SM00409">
    <property type="entry name" value="IG"/>
    <property type="match status" value="1"/>
</dbReference>
<dbReference type="PANTHER" id="PTHR19890">
    <property type="entry name" value="FIBROBLAST GROWTH FACTOR RECEPTOR"/>
    <property type="match status" value="1"/>
</dbReference>
<dbReference type="Pfam" id="PF07679">
    <property type="entry name" value="I-set"/>
    <property type="match status" value="1"/>
</dbReference>
<feature type="domain" description="Ig-like" evidence="2">
    <location>
        <begin position="82"/>
        <end position="179"/>
    </location>
</feature>
<feature type="compositionally biased region" description="Basic and acidic residues" evidence="1">
    <location>
        <begin position="40"/>
        <end position="51"/>
    </location>
</feature>
<dbReference type="InterPro" id="IPR003598">
    <property type="entry name" value="Ig_sub2"/>
</dbReference>
<dbReference type="InterPro" id="IPR052615">
    <property type="entry name" value="FGFRL"/>
</dbReference>
<dbReference type="EMBL" id="UZAH01002701">
    <property type="protein sequence ID" value="VDO22802.1"/>
    <property type="molecule type" value="Genomic_DNA"/>
</dbReference>
<dbReference type="SUPFAM" id="SSF48726">
    <property type="entry name" value="Immunoglobulin"/>
    <property type="match status" value="1"/>
</dbReference>
<protein>
    <submittedName>
        <fullName evidence="5">Ig-like domain-containing protein</fullName>
    </submittedName>
</protein>
<dbReference type="Proteomes" id="UP000050761">
    <property type="component" value="Unassembled WGS sequence"/>
</dbReference>
<dbReference type="AlphaFoldDB" id="A0A183F7A5"/>
<dbReference type="InterPro" id="IPR007110">
    <property type="entry name" value="Ig-like_dom"/>
</dbReference>
<organism evidence="4 5">
    <name type="scientific">Heligmosomoides polygyrus</name>
    <name type="common">Parasitic roundworm</name>
    <dbReference type="NCBI Taxonomy" id="6339"/>
    <lineage>
        <taxon>Eukaryota</taxon>
        <taxon>Metazoa</taxon>
        <taxon>Ecdysozoa</taxon>
        <taxon>Nematoda</taxon>
        <taxon>Chromadorea</taxon>
        <taxon>Rhabditida</taxon>
        <taxon>Rhabditina</taxon>
        <taxon>Rhabditomorpha</taxon>
        <taxon>Strongyloidea</taxon>
        <taxon>Heligmosomidae</taxon>
        <taxon>Heligmosomoides</taxon>
    </lineage>
</organism>
<keyword evidence="4" id="KW-1185">Reference proteome</keyword>
<dbReference type="InterPro" id="IPR013783">
    <property type="entry name" value="Ig-like_fold"/>
</dbReference>
<dbReference type="Gene3D" id="2.60.40.10">
    <property type="entry name" value="Immunoglobulins"/>
    <property type="match status" value="1"/>
</dbReference>
<name>A0A183F7A5_HELPZ</name>
<proteinExistence type="predicted"/>
<feature type="region of interest" description="Disordered" evidence="1">
    <location>
        <begin position="73"/>
        <end position="102"/>
    </location>
</feature>
<feature type="compositionally biased region" description="Basic and acidic residues" evidence="1">
    <location>
        <begin position="86"/>
        <end position="95"/>
    </location>
</feature>
<dbReference type="InterPro" id="IPR036179">
    <property type="entry name" value="Ig-like_dom_sf"/>
</dbReference>
<dbReference type="InterPro" id="IPR013098">
    <property type="entry name" value="Ig_I-set"/>
</dbReference>
<reference evidence="5" key="2">
    <citation type="submission" date="2019-09" db="UniProtKB">
        <authorList>
            <consortium name="WormBaseParasite"/>
        </authorList>
    </citation>
    <scope>IDENTIFICATION</scope>
</reference>
<accession>A0A3P7WZJ8</accession>
<evidence type="ECO:0000313" key="4">
    <source>
        <dbReference type="Proteomes" id="UP000050761"/>
    </source>
</evidence>
<dbReference type="OrthoDB" id="5984265at2759"/>
<evidence type="ECO:0000259" key="2">
    <source>
        <dbReference type="PROSITE" id="PS50835"/>
    </source>
</evidence>
<dbReference type="PANTHER" id="PTHR19890:SF10">
    <property type="entry name" value="FIBROBLAST GROWTH FACTOR RECEPTOR-LIKE 1"/>
    <property type="match status" value="1"/>
</dbReference>
<gene>
    <name evidence="3" type="ORF">HPBE_LOCUS2048</name>
</gene>